<reference evidence="2 3" key="1">
    <citation type="submission" date="2018-11" db="EMBL/GenBank/DDBJ databases">
        <authorList>
            <consortium name="Pathogen Informatics"/>
        </authorList>
    </citation>
    <scope>NUCLEOTIDE SEQUENCE [LARGE SCALE GENOMIC DNA]</scope>
</reference>
<feature type="signal peptide" evidence="1">
    <location>
        <begin position="1"/>
        <end position="20"/>
    </location>
</feature>
<dbReference type="EMBL" id="UYRU01095313">
    <property type="protein sequence ID" value="VDN39381.1"/>
    <property type="molecule type" value="Genomic_DNA"/>
</dbReference>
<evidence type="ECO:0000313" key="3">
    <source>
        <dbReference type="Proteomes" id="UP000281553"/>
    </source>
</evidence>
<keyword evidence="3" id="KW-1185">Reference proteome</keyword>
<feature type="chain" id="PRO_5018096428" evidence="1">
    <location>
        <begin position="21"/>
        <end position="72"/>
    </location>
</feature>
<dbReference type="Proteomes" id="UP000281553">
    <property type="component" value="Unassembled WGS sequence"/>
</dbReference>
<accession>A0A3P7P9A5</accession>
<organism evidence="2 3">
    <name type="scientific">Dibothriocephalus latus</name>
    <name type="common">Fish tapeworm</name>
    <name type="synonym">Diphyllobothrium latum</name>
    <dbReference type="NCBI Taxonomy" id="60516"/>
    <lineage>
        <taxon>Eukaryota</taxon>
        <taxon>Metazoa</taxon>
        <taxon>Spiralia</taxon>
        <taxon>Lophotrochozoa</taxon>
        <taxon>Platyhelminthes</taxon>
        <taxon>Cestoda</taxon>
        <taxon>Eucestoda</taxon>
        <taxon>Diphyllobothriidea</taxon>
        <taxon>Diphyllobothriidae</taxon>
        <taxon>Dibothriocephalus</taxon>
    </lineage>
</organism>
<evidence type="ECO:0000256" key="1">
    <source>
        <dbReference type="SAM" id="SignalP"/>
    </source>
</evidence>
<name>A0A3P7P9A5_DIBLA</name>
<dbReference type="AlphaFoldDB" id="A0A3P7P9A5"/>
<gene>
    <name evidence="2" type="ORF">DILT_LOCUS17851</name>
</gene>
<sequence length="72" mass="7765">MVTKLQVFHTALLAVDYVKAEVKMCAAYAADEICVSSAKRTPLAQTAVGTFGSHLHGSVSVRLHTWDDLCSN</sequence>
<protein>
    <submittedName>
        <fullName evidence="2">Uncharacterized protein</fullName>
    </submittedName>
</protein>
<proteinExistence type="predicted"/>
<evidence type="ECO:0000313" key="2">
    <source>
        <dbReference type="EMBL" id="VDN39381.1"/>
    </source>
</evidence>
<keyword evidence="1" id="KW-0732">Signal</keyword>